<evidence type="ECO:0000313" key="2">
    <source>
        <dbReference type="Proteomes" id="UP000054279"/>
    </source>
</evidence>
<gene>
    <name evidence="1" type="ORF">M422DRAFT_259493</name>
</gene>
<dbReference type="AlphaFoldDB" id="A0A0C9VJQ4"/>
<name>A0A0C9VJQ4_SPHS4</name>
<evidence type="ECO:0000313" key="1">
    <source>
        <dbReference type="EMBL" id="KIJ37880.1"/>
    </source>
</evidence>
<organism evidence="1 2">
    <name type="scientific">Sphaerobolus stellatus (strain SS14)</name>
    <dbReference type="NCBI Taxonomy" id="990650"/>
    <lineage>
        <taxon>Eukaryota</taxon>
        <taxon>Fungi</taxon>
        <taxon>Dikarya</taxon>
        <taxon>Basidiomycota</taxon>
        <taxon>Agaricomycotina</taxon>
        <taxon>Agaricomycetes</taxon>
        <taxon>Phallomycetidae</taxon>
        <taxon>Geastrales</taxon>
        <taxon>Sphaerobolaceae</taxon>
        <taxon>Sphaerobolus</taxon>
    </lineage>
</organism>
<keyword evidence="2" id="KW-1185">Reference proteome</keyword>
<protein>
    <submittedName>
        <fullName evidence="1">Uncharacterized protein</fullName>
    </submittedName>
</protein>
<dbReference type="Proteomes" id="UP000054279">
    <property type="component" value="Unassembled WGS sequence"/>
</dbReference>
<dbReference type="HOGENOM" id="CLU_1817052_0_0_1"/>
<reference evidence="1 2" key="1">
    <citation type="submission" date="2014-06" db="EMBL/GenBank/DDBJ databases">
        <title>Evolutionary Origins and Diversification of the Mycorrhizal Mutualists.</title>
        <authorList>
            <consortium name="DOE Joint Genome Institute"/>
            <consortium name="Mycorrhizal Genomics Consortium"/>
            <person name="Kohler A."/>
            <person name="Kuo A."/>
            <person name="Nagy L.G."/>
            <person name="Floudas D."/>
            <person name="Copeland A."/>
            <person name="Barry K.W."/>
            <person name="Cichocki N."/>
            <person name="Veneault-Fourrey C."/>
            <person name="LaButti K."/>
            <person name="Lindquist E.A."/>
            <person name="Lipzen A."/>
            <person name="Lundell T."/>
            <person name="Morin E."/>
            <person name="Murat C."/>
            <person name="Riley R."/>
            <person name="Ohm R."/>
            <person name="Sun H."/>
            <person name="Tunlid A."/>
            <person name="Henrissat B."/>
            <person name="Grigoriev I.V."/>
            <person name="Hibbett D.S."/>
            <person name="Martin F."/>
        </authorList>
    </citation>
    <scope>NUCLEOTIDE SEQUENCE [LARGE SCALE GENOMIC DNA]</scope>
    <source>
        <strain evidence="1 2">SS14</strain>
    </source>
</reference>
<dbReference type="EMBL" id="KN837165">
    <property type="protein sequence ID" value="KIJ37880.1"/>
    <property type="molecule type" value="Genomic_DNA"/>
</dbReference>
<sequence length="142" mass="15613">MSVPSVTGFGRKKLSVGEAAICVVVGPAGGFFVQIFEVLPRFFPLPPSTPLDYLPIMVSPAPNAANASRVIVEAPQVLKCGIRKDWLVREPMPSSLLEEILKAAEEEEAKLDWEVSRELTGDDSDEDIVLELKLDDELYEDI</sequence>
<accession>A0A0C9VJQ4</accession>
<proteinExistence type="predicted"/>